<feature type="signal peptide" evidence="6">
    <location>
        <begin position="1"/>
        <end position="27"/>
    </location>
</feature>
<feature type="compositionally biased region" description="Basic and acidic residues" evidence="5">
    <location>
        <begin position="194"/>
        <end position="213"/>
    </location>
</feature>
<feature type="compositionally biased region" description="Basic and acidic residues" evidence="5">
    <location>
        <begin position="274"/>
        <end position="291"/>
    </location>
</feature>
<evidence type="ECO:0000256" key="6">
    <source>
        <dbReference type="SAM" id="SignalP"/>
    </source>
</evidence>
<comment type="subcellular location">
    <subcellularLocation>
        <location evidence="1">Secreted</location>
    </subcellularLocation>
</comment>
<name>A0AAJ4LTL5_9VIBR</name>
<feature type="compositionally biased region" description="Basic and acidic residues" evidence="5">
    <location>
        <begin position="143"/>
        <end position="159"/>
    </location>
</feature>
<feature type="compositionally biased region" description="Basic and acidic residues" evidence="5">
    <location>
        <begin position="177"/>
        <end position="187"/>
    </location>
</feature>
<feature type="compositionally biased region" description="Basic and acidic residues" evidence="5">
    <location>
        <begin position="94"/>
        <end position="105"/>
    </location>
</feature>
<feature type="compositionally biased region" description="Low complexity" evidence="5">
    <location>
        <begin position="258"/>
        <end position="268"/>
    </location>
</feature>
<dbReference type="InterPro" id="IPR059100">
    <property type="entry name" value="TSP3_bac"/>
</dbReference>
<sequence length="737" mass="78094">MKRTQFKMKKKHAMKVAPLMMSLLLMACGGEDSGLPSQSGVTDPCAPTSYTCDSDGDGYTNGEETDNGTNPDDPNDPVENGDKDDDGDGYTNGEEVKNGTDKDDPNDPVQGGNLDDDGDGLTNGEEVKNGTDKDDPNDPVQGGDKDDDKDGIKNGKETVEGWDDNDPNNPVQGGNLDSDHDGLKDGLETVSGSDKNDPNDPVQDGDKDKDGDGIKNGLETVEGWDDNDANNPVQGGNEDKDGDGIKNGRETVEGWDDNNVNNPVENGNLDSDGDGLKDGREHAEGWDKDNPNDPVANGDEDKDGDGFPNGQETIEGWDDEDASNPIAPEKVQNPDLVLDNSAVVPGTTLQAVIEFGLEDSTQTYSTLNVADADHVTWSVLDGSQNQVTELELTSEGLVTIPAMEEIISLVNQPLTMRATFVDGGWFSGQAAQDETFEVKLALVDGEASEIVTTVDGEPSHESTLEVSKGSDVKVEAEFHFEDGSHYTTSSSEFVTWTVSPEDSGVTVDENGMVDTSGVTGSDNVVVTITATGHGPFEGVTKTTTLTITGPDFSTLSAAACGGQLNDADKTNATGECLKIATNNAGQWFTSSPSEAMVQALGYTKAVGSVDTNGGRTYASTNMETGSYGPAGGVFPRFDQLAIGNGDGVNGQFDRWCQDLAAMNFGGKGDWRRPTRNELLSLYNDKGDMYNVLGWPGGATYWSSTPNGSNYYNASLTSGYSPSDRPEKRRYASCVSGS</sequence>
<dbReference type="InterPro" id="IPR011460">
    <property type="entry name" value="Lcl_C"/>
</dbReference>
<keyword evidence="2" id="KW-0964">Secreted</keyword>
<protein>
    <submittedName>
        <fullName evidence="8">DUF1566 domain-containing protein</fullName>
    </submittedName>
</protein>
<keyword evidence="3 6" id="KW-0732">Signal</keyword>
<evidence type="ECO:0000256" key="4">
    <source>
        <dbReference type="ARBA" id="ARBA00022837"/>
    </source>
</evidence>
<feature type="compositionally biased region" description="Basic and acidic residues" evidence="5">
    <location>
        <begin position="237"/>
        <end position="252"/>
    </location>
</feature>
<gene>
    <name evidence="8" type="ORF">I3X05_13020</name>
</gene>
<feature type="region of interest" description="Disordered" evidence="5">
    <location>
        <begin position="716"/>
        <end position="737"/>
    </location>
</feature>
<dbReference type="Pfam" id="PF07603">
    <property type="entry name" value="Lcl_C"/>
    <property type="match status" value="1"/>
</dbReference>
<evidence type="ECO:0000313" key="8">
    <source>
        <dbReference type="EMBL" id="QPL52913.1"/>
    </source>
</evidence>
<feature type="region of interest" description="Disordered" evidence="5">
    <location>
        <begin position="30"/>
        <end position="332"/>
    </location>
</feature>
<dbReference type="EMBL" id="CP065217">
    <property type="protein sequence ID" value="QPL52913.1"/>
    <property type="molecule type" value="Genomic_DNA"/>
</dbReference>
<evidence type="ECO:0000259" key="7">
    <source>
        <dbReference type="Pfam" id="PF07603"/>
    </source>
</evidence>
<dbReference type="AlphaFoldDB" id="A0AAJ4LTL5"/>
<proteinExistence type="predicted"/>
<dbReference type="Proteomes" id="UP000594435">
    <property type="component" value="Chromosome 1"/>
</dbReference>
<dbReference type="PROSITE" id="PS51257">
    <property type="entry name" value="PROKAR_LIPOPROTEIN"/>
    <property type="match status" value="1"/>
</dbReference>
<evidence type="ECO:0000256" key="3">
    <source>
        <dbReference type="ARBA" id="ARBA00022729"/>
    </source>
</evidence>
<dbReference type="Pfam" id="PF18884">
    <property type="entry name" value="TSP3_bac"/>
    <property type="match status" value="4"/>
</dbReference>
<dbReference type="RefSeq" id="WP_337970761.1">
    <property type="nucleotide sequence ID" value="NZ_CP065217.1"/>
</dbReference>
<reference evidence="8 9" key="1">
    <citation type="submission" date="2020-11" db="EMBL/GenBank/DDBJ databases">
        <title>Complete and Circularized Genome Assembly of a human isolate of Vibrio navarrensis biotype pommerensis with MiSeq and MinION Sequence Data.</title>
        <authorList>
            <person name="Schwartz K."/>
            <person name="Borowiak M."/>
            <person name="Deneke C."/>
            <person name="Balau V."/>
            <person name="Metelmann C."/>
            <person name="Strauch E."/>
        </authorList>
    </citation>
    <scope>NUCLEOTIDE SEQUENCE [LARGE SCALE GENOMIC DNA]</scope>
    <source>
        <strain evidence="8 9">20-VB00237</strain>
    </source>
</reference>
<organism evidence="8 9">
    <name type="scientific">Vibrio navarrensis</name>
    <dbReference type="NCBI Taxonomy" id="29495"/>
    <lineage>
        <taxon>Bacteria</taxon>
        <taxon>Pseudomonadati</taxon>
        <taxon>Pseudomonadota</taxon>
        <taxon>Gammaproteobacteria</taxon>
        <taxon>Vibrionales</taxon>
        <taxon>Vibrionaceae</taxon>
        <taxon>Vibrio</taxon>
    </lineage>
</organism>
<evidence type="ECO:0000256" key="5">
    <source>
        <dbReference type="SAM" id="MobiDB-lite"/>
    </source>
</evidence>
<evidence type="ECO:0000256" key="1">
    <source>
        <dbReference type="ARBA" id="ARBA00004613"/>
    </source>
</evidence>
<evidence type="ECO:0000313" key="9">
    <source>
        <dbReference type="Proteomes" id="UP000594435"/>
    </source>
</evidence>
<feature type="chain" id="PRO_5042499005" evidence="6">
    <location>
        <begin position="28"/>
        <end position="737"/>
    </location>
</feature>
<keyword evidence="4" id="KW-0106">Calcium</keyword>
<evidence type="ECO:0000256" key="2">
    <source>
        <dbReference type="ARBA" id="ARBA00022525"/>
    </source>
</evidence>
<accession>A0AAJ4LTL5</accession>
<feature type="domain" description="Lcl C-terminal" evidence="7">
    <location>
        <begin position="654"/>
        <end position="734"/>
    </location>
</feature>
<feature type="compositionally biased region" description="Basic and acidic residues" evidence="5">
    <location>
        <begin position="125"/>
        <end position="136"/>
    </location>
</feature>